<evidence type="ECO:0008006" key="8">
    <source>
        <dbReference type="Google" id="ProtNLM"/>
    </source>
</evidence>
<comment type="subcellular location">
    <subcellularLocation>
        <location evidence="1">Nucleus</location>
    </subcellularLocation>
</comment>
<dbReference type="GO" id="GO:0005737">
    <property type="term" value="C:cytoplasm"/>
    <property type="evidence" value="ECO:0000318"/>
    <property type="project" value="GO_Central"/>
</dbReference>
<name>A9UZL5_MONBE</name>
<evidence type="ECO:0000313" key="6">
    <source>
        <dbReference type="EMBL" id="EDQ89390.1"/>
    </source>
</evidence>
<keyword evidence="3" id="KW-0813">Transport</keyword>
<evidence type="ECO:0000256" key="5">
    <source>
        <dbReference type="SAM" id="SignalP"/>
    </source>
</evidence>
<dbReference type="InParanoid" id="A9UZL5"/>
<evidence type="ECO:0000256" key="4">
    <source>
        <dbReference type="ARBA" id="ARBA00023242"/>
    </source>
</evidence>
<keyword evidence="5" id="KW-0732">Signal</keyword>
<dbReference type="InterPro" id="IPR016024">
    <property type="entry name" value="ARM-type_fold"/>
</dbReference>
<dbReference type="RefSeq" id="XP_001745966.1">
    <property type="nucleotide sequence ID" value="XM_001745914.1"/>
</dbReference>
<organism evidence="6 7">
    <name type="scientific">Monosiga brevicollis</name>
    <name type="common">Choanoflagellate</name>
    <dbReference type="NCBI Taxonomy" id="81824"/>
    <lineage>
        <taxon>Eukaryota</taxon>
        <taxon>Choanoflagellata</taxon>
        <taxon>Craspedida</taxon>
        <taxon>Salpingoecidae</taxon>
        <taxon>Monosiga</taxon>
    </lineage>
</organism>
<reference evidence="6 7" key="1">
    <citation type="journal article" date="2008" name="Nature">
        <title>The genome of the choanoflagellate Monosiga brevicollis and the origin of metazoans.</title>
        <authorList>
            <consortium name="JGI Sequencing"/>
            <person name="King N."/>
            <person name="Westbrook M.J."/>
            <person name="Young S.L."/>
            <person name="Kuo A."/>
            <person name="Abedin M."/>
            <person name="Chapman J."/>
            <person name="Fairclough S."/>
            <person name="Hellsten U."/>
            <person name="Isogai Y."/>
            <person name="Letunic I."/>
            <person name="Marr M."/>
            <person name="Pincus D."/>
            <person name="Putnam N."/>
            <person name="Rokas A."/>
            <person name="Wright K.J."/>
            <person name="Zuzow R."/>
            <person name="Dirks W."/>
            <person name="Good M."/>
            <person name="Goodstein D."/>
            <person name="Lemons D."/>
            <person name="Li W."/>
            <person name="Lyons J.B."/>
            <person name="Morris A."/>
            <person name="Nichols S."/>
            <person name="Richter D.J."/>
            <person name="Salamov A."/>
            <person name="Bork P."/>
            <person name="Lim W.A."/>
            <person name="Manning G."/>
            <person name="Miller W.T."/>
            <person name="McGinnis W."/>
            <person name="Shapiro H."/>
            <person name="Tjian R."/>
            <person name="Grigoriev I.V."/>
            <person name="Rokhsar D."/>
        </authorList>
    </citation>
    <scope>NUCLEOTIDE SEQUENCE [LARGE SCALE GENOMIC DNA]</scope>
    <source>
        <strain evidence="7">MX1 / ATCC 50154</strain>
    </source>
</reference>
<evidence type="ECO:0000256" key="3">
    <source>
        <dbReference type="ARBA" id="ARBA00022448"/>
    </source>
</evidence>
<evidence type="ECO:0000256" key="2">
    <source>
        <dbReference type="ARBA" id="ARBA00007991"/>
    </source>
</evidence>
<dbReference type="GO" id="GO:0005634">
    <property type="term" value="C:nucleus"/>
    <property type="evidence" value="ECO:0007669"/>
    <property type="project" value="UniProtKB-SubCell"/>
</dbReference>
<dbReference type="AlphaFoldDB" id="A9UZL5"/>
<dbReference type="GO" id="GO:0006606">
    <property type="term" value="P:protein import into nucleus"/>
    <property type="evidence" value="ECO:0000318"/>
    <property type="project" value="GO_Central"/>
</dbReference>
<feature type="signal peptide" evidence="5">
    <location>
        <begin position="1"/>
        <end position="20"/>
    </location>
</feature>
<dbReference type="Proteomes" id="UP000001357">
    <property type="component" value="Unassembled WGS sequence"/>
</dbReference>
<evidence type="ECO:0000256" key="1">
    <source>
        <dbReference type="ARBA" id="ARBA00004123"/>
    </source>
</evidence>
<dbReference type="InterPro" id="IPR011989">
    <property type="entry name" value="ARM-like"/>
</dbReference>
<dbReference type="EMBL" id="CH991551">
    <property type="protein sequence ID" value="EDQ89390.1"/>
    <property type="molecule type" value="Genomic_DNA"/>
</dbReference>
<dbReference type="GeneID" id="5891204"/>
<keyword evidence="7" id="KW-1185">Reference proteome</keyword>
<dbReference type="PANTHER" id="PTHR12363">
    <property type="entry name" value="TRANSPORTIN 3 AND IMPORTIN 13"/>
    <property type="match status" value="1"/>
</dbReference>
<sequence length="658" mass="72325">MPLSRLNSMWCALLIGTAWPWVFDLLDPKLPDEANFYGACVLQRHILLLNPETNADFFQALPPQLLGAVLRCREKARFVRRQLCVALVTLVLCAPSGSLDNALAAILSDVPSDDVLLQLDLVTTFAQEHVIAATQSEASFEAGVEALVAIVTHRDASTGAQVLQMFYACTNAPGQACIDEDCSRLTLKSWYALIEHVVGLPSDERRKYRTLLAPLLQALLIALRNKMMYPDSIYQLDPETEADIEGISPPSRSPFDDSTYRSACEALRELATECRQQLAPFLDSIIKRRREATQAGLSTTSRQQVIEALTLIARALPTPDLAATWLNRCYADEFVNLTRVAEELQVVGDEGWDLQSRAAAELRVIGHGFRSLIVQGDVLGKMLEALWPIVHQVASTCYQNEEVTSAIRDLLGHALRVAKMQLEPLLPSFCMTLQSMFEAAPSAPVLEAMVALQAVFGRQQSAIPTLVATFADVRGRMAQLFSSGAFLDEPGVVCTFFSLASKFYRTEGEHLLQSPDAADHLHNIALWCLSALKLNEMTTVAAACQCLAVLIELVCQRADLQQAVLVSSNLAHQIIETAVTAITSEVARANVTHVGAILWALQQNCSALLHPLLMHTAQQHERIMQQAAAREILETMISETSSKGRFIQAVEQLAISCR</sequence>
<gene>
    <name evidence="6" type="ORF">MONBRDRAFT_32455</name>
</gene>
<dbReference type="Gene3D" id="1.25.10.10">
    <property type="entry name" value="Leucine-rich Repeat Variant"/>
    <property type="match status" value="2"/>
</dbReference>
<dbReference type="FunFam" id="1.25.10.10:FF:001825">
    <property type="entry name" value="Predicted protein"/>
    <property type="match status" value="1"/>
</dbReference>
<dbReference type="SUPFAM" id="SSF48371">
    <property type="entry name" value="ARM repeat"/>
    <property type="match status" value="1"/>
</dbReference>
<dbReference type="PANTHER" id="PTHR12363:SF33">
    <property type="entry name" value="IMPORTIN-13"/>
    <property type="match status" value="1"/>
</dbReference>
<keyword evidence="4" id="KW-0539">Nucleus</keyword>
<accession>A9UZL5</accession>
<evidence type="ECO:0000313" key="7">
    <source>
        <dbReference type="Proteomes" id="UP000001357"/>
    </source>
</evidence>
<protein>
    <recommendedName>
        <fullName evidence="8">Exportin-1/Importin-beta-like domain-containing protein</fullName>
    </recommendedName>
</protein>
<feature type="chain" id="PRO_5002742492" description="Exportin-1/Importin-beta-like domain-containing protein" evidence="5">
    <location>
        <begin position="21"/>
        <end position="658"/>
    </location>
</feature>
<proteinExistence type="inferred from homology"/>
<dbReference type="KEGG" id="mbr:MONBRDRAFT_32455"/>
<dbReference type="STRING" id="81824.A9UZL5"/>
<comment type="similarity">
    <text evidence="2">Belongs to the importin beta family.</text>
</comment>
<dbReference type="InterPro" id="IPR051345">
    <property type="entry name" value="Importin_beta-like_NTR"/>
</dbReference>